<proteinExistence type="predicted"/>
<organism evidence="1 2">
    <name type="scientific">Tritrichomonas foetus</name>
    <dbReference type="NCBI Taxonomy" id="1144522"/>
    <lineage>
        <taxon>Eukaryota</taxon>
        <taxon>Metamonada</taxon>
        <taxon>Parabasalia</taxon>
        <taxon>Tritrichomonadida</taxon>
        <taxon>Tritrichomonadidae</taxon>
        <taxon>Tritrichomonas</taxon>
    </lineage>
</organism>
<dbReference type="EMBL" id="MLAK01000325">
    <property type="protein sequence ID" value="OHT14784.1"/>
    <property type="molecule type" value="Genomic_DNA"/>
</dbReference>
<gene>
    <name evidence="1" type="ORF">TRFO_03077</name>
</gene>
<sequence length="262" mass="30700">MLFKGEGVEKSLNDGFLTIHTNLHHLTVSNGQHKDVIDQNETDLKSLGNRESAFQWKSDFLFHEMQIFSLTTHIKVLGLHLDKNGNFLDRDISMKCLKLFEKHPIPFFVHFDLLLCAILVRKNRLFVENHLNNLKLNEKQIQANDSTLSLINKYAGKPLNVKWISSNVVYGNNYDVVSAFEESENRKSVIKSHIEIKIVHEFLDLYKKNDNEIAAIKSLQTKNNLLYFEDQIRQYHTNELEKYSENEIQWNNMMESIQKVHK</sequence>
<dbReference type="RefSeq" id="XP_068367920.1">
    <property type="nucleotide sequence ID" value="XM_068491082.1"/>
</dbReference>
<name>A0A1J4KV61_9EUKA</name>
<comment type="caution">
    <text evidence="1">The sequence shown here is derived from an EMBL/GenBank/DDBJ whole genome shotgun (WGS) entry which is preliminary data.</text>
</comment>
<evidence type="ECO:0000313" key="2">
    <source>
        <dbReference type="Proteomes" id="UP000179807"/>
    </source>
</evidence>
<reference evidence="1" key="1">
    <citation type="submission" date="2016-10" db="EMBL/GenBank/DDBJ databases">
        <authorList>
            <person name="Benchimol M."/>
            <person name="Almeida L.G."/>
            <person name="Vasconcelos A.T."/>
            <person name="Perreira-Neves A."/>
            <person name="Rosa I.A."/>
            <person name="Tasca T."/>
            <person name="Bogo M.R."/>
            <person name="de Souza W."/>
        </authorList>
    </citation>
    <scope>NUCLEOTIDE SEQUENCE [LARGE SCALE GENOMIC DNA]</scope>
    <source>
        <strain evidence="1">K</strain>
    </source>
</reference>
<dbReference type="Proteomes" id="UP000179807">
    <property type="component" value="Unassembled WGS sequence"/>
</dbReference>
<keyword evidence="2" id="KW-1185">Reference proteome</keyword>
<evidence type="ECO:0000313" key="1">
    <source>
        <dbReference type="EMBL" id="OHT14784.1"/>
    </source>
</evidence>
<dbReference type="VEuPathDB" id="TrichDB:TRFO_03077"/>
<dbReference type="AlphaFoldDB" id="A0A1J4KV61"/>
<accession>A0A1J4KV61</accession>
<dbReference type="GeneID" id="94825786"/>
<protein>
    <submittedName>
        <fullName evidence="1">Uncharacterized protein</fullName>
    </submittedName>
</protein>